<dbReference type="EC" id="2.7.4.7" evidence="7"/>
<reference evidence="7" key="1">
    <citation type="submission" date="2022-05" db="EMBL/GenBank/DDBJ databases">
        <title>Genomic analysis of Brachybacterium sp. CBA3104.</title>
        <authorList>
            <person name="Roh S.W."/>
            <person name="Kim Y.B."/>
            <person name="Kim Y."/>
        </authorList>
    </citation>
    <scope>NUCLEOTIDE SEQUENCE</scope>
    <source>
        <strain evidence="7">CBA3104</strain>
    </source>
</reference>
<dbReference type="InterPro" id="IPR029056">
    <property type="entry name" value="Ribokinase-like"/>
</dbReference>
<evidence type="ECO:0000256" key="3">
    <source>
        <dbReference type="ARBA" id="ARBA00003848"/>
    </source>
</evidence>
<name>A0ABY4NAU1_9MICO</name>
<comment type="catalytic activity">
    <reaction evidence="1">
        <text>4-amino-5-hydroxymethyl-2-methylpyrimidine + ATP = 4-amino-2-methyl-5-(phosphooxymethyl)pyrimidine + ADP + H(+)</text>
        <dbReference type="Rhea" id="RHEA:23096"/>
        <dbReference type="ChEBI" id="CHEBI:15378"/>
        <dbReference type="ChEBI" id="CHEBI:16892"/>
        <dbReference type="ChEBI" id="CHEBI:30616"/>
        <dbReference type="ChEBI" id="CHEBI:58354"/>
        <dbReference type="ChEBI" id="CHEBI:456216"/>
        <dbReference type="EC" id="2.7.1.49"/>
    </reaction>
</comment>
<dbReference type="InterPro" id="IPR013749">
    <property type="entry name" value="PM/HMP-P_kinase-1"/>
</dbReference>
<keyword evidence="5" id="KW-0784">Thiamine biosynthesis</keyword>
<dbReference type="GO" id="GO:0008972">
    <property type="term" value="F:phosphomethylpyrimidine kinase activity"/>
    <property type="evidence" value="ECO:0007669"/>
    <property type="project" value="UniProtKB-EC"/>
</dbReference>
<keyword evidence="7" id="KW-0808">Transferase</keyword>
<protein>
    <submittedName>
        <fullName evidence="7">Bifunctional hydroxymethylpyrimidine kinase/phosphomethylpyrimidine kinase</fullName>
        <ecNumber evidence="7">2.7.1.49</ecNumber>
        <ecNumber evidence="7">2.7.4.7</ecNumber>
    </submittedName>
</protein>
<evidence type="ECO:0000256" key="2">
    <source>
        <dbReference type="ARBA" id="ARBA00000565"/>
    </source>
</evidence>
<comment type="function">
    <text evidence="3">Catalyzes the phosphorylation of hydroxymethylpyrimidine phosphate (HMP-P) to HMP-PP, and of HMP to HMP-P.</text>
</comment>
<dbReference type="GO" id="GO:0008902">
    <property type="term" value="F:hydroxymethylpyrimidine kinase activity"/>
    <property type="evidence" value="ECO:0007669"/>
    <property type="project" value="UniProtKB-EC"/>
</dbReference>
<evidence type="ECO:0000259" key="6">
    <source>
        <dbReference type="Pfam" id="PF08543"/>
    </source>
</evidence>
<evidence type="ECO:0000256" key="4">
    <source>
        <dbReference type="ARBA" id="ARBA00004769"/>
    </source>
</evidence>
<evidence type="ECO:0000313" key="7">
    <source>
        <dbReference type="EMBL" id="UQN31679.1"/>
    </source>
</evidence>
<evidence type="ECO:0000256" key="1">
    <source>
        <dbReference type="ARBA" id="ARBA00000151"/>
    </source>
</evidence>
<organism evidence="7 8">
    <name type="scientific">Brachybacterium kimchii</name>
    <dbReference type="NCBI Taxonomy" id="2942909"/>
    <lineage>
        <taxon>Bacteria</taxon>
        <taxon>Bacillati</taxon>
        <taxon>Actinomycetota</taxon>
        <taxon>Actinomycetes</taxon>
        <taxon>Micrococcales</taxon>
        <taxon>Dermabacteraceae</taxon>
        <taxon>Brachybacterium</taxon>
    </lineage>
</organism>
<dbReference type="PANTHER" id="PTHR20858:SF17">
    <property type="entry name" value="HYDROXYMETHYLPYRIMIDINE_PHOSPHOMETHYLPYRIMIDINE KINASE THI20-RELATED"/>
    <property type="match status" value="1"/>
</dbReference>
<comment type="catalytic activity">
    <reaction evidence="2">
        <text>4-amino-2-methyl-5-(phosphooxymethyl)pyrimidine + ATP = 4-amino-2-methyl-5-(diphosphooxymethyl)pyrimidine + ADP</text>
        <dbReference type="Rhea" id="RHEA:19893"/>
        <dbReference type="ChEBI" id="CHEBI:30616"/>
        <dbReference type="ChEBI" id="CHEBI:57841"/>
        <dbReference type="ChEBI" id="CHEBI:58354"/>
        <dbReference type="ChEBI" id="CHEBI:456216"/>
        <dbReference type="EC" id="2.7.4.7"/>
    </reaction>
</comment>
<sequence>MSGRVPNVLSIAGTDPTGGAGIHADLKSFAAQGAYGMAVVTAVVAQNTQGVRGVVALDPEFVGEQIDAVFEDVQVDAVKIGMVANAAIARAIAERLRRHGARRIVLDPVMVAKSGDRLLDEDAVDAVREQLVPLADVLTPNLPEAAVLLGEEPDWSEAEMRRRAHDLLALGPRRVLLKGGHLEGSPTSTDLLCGSEGILELPAPRIETTNDHGTGCTLSAAIAARLPRMPVEDAVRGAKEYLHGALAASDRLDVGRGHGPLHHFFALWEGEGIPAR</sequence>
<comment type="pathway">
    <text evidence="4">Cofactor biosynthesis; thiamine diphosphate biosynthesis; 4-amino-2-methyl-5-diphosphomethylpyrimidine from 5-amino-1-(5-phospho-D-ribosyl)imidazole: step 3/3.</text>
</comment>
<keyword evidence="7" id="KW-0418">Kinase</keyword>
<dbReference type="InterPro" id="IPR004399">
    <property type="entry name" value="HMP/HMP-P_kinase_dom"/>
</dbReference>
<feature type="domain" description="Pyridoxamine kinase/Phosphomethylpyrimidine kinase" evidence="6">
    <location>
        <begin position="15"/>
        <end position="262"/>
    </location>
</feature>
<evidence type="ECO:0000256" key="5">
    <source>
        <dbReference type="ARBA" id="ARBA00022977"/>
    </source>
</evidence>
<dbReference type="Proteomes" id="UP001055868">
    <property type="component" value="Chromosome"/>
</dbReference>
<proteinExistence type="predicted"/>
<dbReference type="Gene3D" id="3.40.1190.20">
    <property type="match status" value="1"/>
</dbReference>
<dbReference type="EMBL" id="CP097218">
    <property type="protein sequence ID" value="UQN31679.1"/>
    <property type="molecule type" value="Genomic_DNA"/>
</dbReference>
<keyword evidence="8" id="KW-1185">Reference proteome</keyword>
<dbReference type="Pfam" id="PF08543">
    <property type="entry name" value="Phos_pyr_kin"/>
    <property type="match status" value="1"/>
</dbReference>
<dbReference type="CDD" id="cd01169">
    <property type="entry name" value="HMPP_kinase"/>
    <property type="match status" value="1"/>
</dbReference>
<dbReference type="SUPFAM" id="SSF53613">
    <property type="entry name" value="Ribokinase-like"/>
    <property type="match status" value="1"/>
</dbReference>
<dbReference type="PANTHER" id="PTHR20858">
    <property type="entry name" value="PHOSPHOMETHYLPYRIMIDINE KINASE"/>
    <property type="match status" value="1"/>
</dbReference>
<dbReference type="NCBIfam" id="TIGR00097">
    <property type="entry name" value="HMP-P_kinase"/>
    <property type="match status" value="1"/>
</dbReference>
<evidence type="ECO:0000313" key="8">
    <source>
        <dbReference type="Proteomes" id="UP001055868"/>
    </source>
</evidence>
<gene>
    <name evidence="7" type="primary">thiD</name>
    <name evidence="7" type="ORF">M4486_09225</name>
</gene>
<accession>A0ABY4NAU1</accession>
<dbReference type="EC" id="2.7.1.49" evidence="7"/>